<protein>
    <recommendedName>
        <fullName evidence="7">Fe2OG dioxygenase domain-containing protein</fullName>
    </recommendedName>
</protein>
<proteinExistence type="predicted"/>
<dbReference type="PANTHER" id="PTHR24014:SF4">
    <property type="entry name" value="2-OXOGLUTARATE AND IRON-DEPENDENT OXYGENASE DOMAIN-CONTAINING PROTEIN 2"/>
    <property type="match status" value="1"/>
</dbReference>
<evidence type="ECO:0000256" key="2">
    <source>
        <dbReference type="ARBA" id="ARBA00022723"/>
    </source>
</evidence>
<evidence type="ECO:0000256" key="3">
    <source>
        <dbReference type="ARBA" id="ARBA00022896"/>
    </source>
</evidence>
<keyword evidence="6" id="KW-0408">Iron</keyword>
<dbReference type="GO" id="GO:0016705">
    <property type="term" value="F:oxidoreductase activity, acting on paired donors, with incorporation or reduction of molecular oxygen"/>
    <property type="evidence" value="ECO:0007669"/>
    <property type="project" value="InterPro"/>
</dbReference>
<sequence length="343" mass="39917">MTYYVCRCFFSNNIFLKQYNLHVTYKDEEQFKHDYLQILRKRGCNTEEKIREACREIQKEISRRRHLGEESLKRRNVISSHYTPVHPEIYHLKEEYLASEFLALVQACKANKSASLEEIFDRIKVEKAERVYTFPIFTEEFCRLFVEELSHFEDSDCPKGRPNTMNKYGVLLNELGFDEDFLTPLREHYIAAITSLMYPDWGGAFLDSHKAFVVKYKLGQDTDLNYHYDNAEITLNVSLGKTFTGGELYFGDMFRPRETSNQNARFTEISHVPSIALLHRGQHRHGASPITSGERYNLIIWMRSSAVRNACCPMCFEEPDLVPTVGFGDGFTKQTETVDVCTV</sequence>
<evidence type="ECO:0000256" key="5">
    <source>
        <dbReference type="ARBA" id="ARBA00023002"/>
    </source>
</evidence>
<dbReference type="GO" id="GO:0005506">
    <property type="term" value="F:iron ion binding"/>
    <property type="evidence" value="ECO:0007669"/>
    <property type="project" value="InterPro"/>
</dbReference>
<evidence type="ECO:0000259" key="7">
    <source>
        <dbReference type="PROSITE" id="PS51471"/>
    </source>
</evidence>
<keyword evidence="3" id="KW-0847">Vitamin C</keyword>
<evidence type="ECO:0000256" key="1">
    <source>
        <dbReference type="ARBA" id="ARBA00001961"/>
    </source>
</evidence>
<keyword evidence="2" id="KW-0479">Metal-binding</keyword>
<dbReference type="OMA" id="CQAFVDE"/>
<dbReference type="EnsemblMetazoa" id="G23421.6">
    <property type="protein sequence ID" value="G23421.6:cds"/>
    <property type="gene ID" value="G23421"/>
</dbReference>
<reference evidence="8" key="1">
    <citation type="submission" date="2022-08" db="UniProtKB">
        <authorList>
            <consortium name="EnsemblMetazoa"/>
        </authorList>
    </citation>
    <scope>IDENTIFICATION</scope>
    <source>
        <strain evidence="8">05x7-T-G4-1.051#20</strain>
    </source>
</reference>
<comment type="cofactor">
    <cofactor evidence="1">
        <name>L-ascorbate</name>
        <dbReference type="ChEBI" id="CHEBI:38290"/>
    </cofactor>
</comment>
<dbReference type="GO" id="GO:0051213">
    <property type="term" value="F:dioxygenase activity"/>
    <property type="evidence" value="ECO:0007669"/>
    <property type="project" value="UniProtKB-KW"/>
</dbReference>
<keyword evidence="4" id="KW-0223">Dioxygenase</keyword>
<dbReference type="AlphaFoldDB" id="A0A8W8KDD0"/>
<evidence type="ECO:0000313" key="9">
    <source>
        <dbReference type="Proteomes" id="UP000005408"/>
    </source>
</evidence>
<dbReference type="InterPro" id="IPR006620">
    <property type="entry name" value="Pro_4_hyd_alph"/>
</dbReference>
<name>A0A8W8KDD0_MAGGI</name>
<organism evidence="8 9">
    <name type="scientific">Magallana gigas</name>
    <name type="common">Pacific oyster</name>
    <name type="synonym">Crassostrea gigas</name>
    <dbReference type="NCBI Taxonomy" id="29159"/>
    <lineage>
        <taxon>Eukaryota</taxon>
        <taxon>Metazoa</taxon>
        <taxon>Spiralia</taxon>
        <taxon>Lophotrochozoa</taxon>
        <taxon>Mollusca</taxon>
        <taxon>Bivalvia</taxon>
        <taxon>Autobranchia</taxon>
        <taxon>Pteriomorphia</taxon>
        <taxon>Ostreida</taxon>
        <taxon>Ostreoidea</taxon>
        <taxon>Ostreidae</taxon>
        <taxon>Magallana</taxon>
    </lineage>
</organism>
<evidence type="ECO:0000256" key="4">
    <source>
        <dbReference type="ARBA" id="ARBA00022964"/>
    </source>
</evidence>
<dbReference type="Gene3D" id="2.60.120.620">
    <property type="entry name" value="q2cbj1_9rhob like domain"/>
    <property type="match status" value="1"/>
</dbReference>
<dbReference type="InterPro" id="IPR005123">
    <property type="entry name" value="Oxoglu/Fe-dep_dioxygenase_dom"/>
</dbReference>
<keyword evidence="5" id="KW-0560">Oxidoreductase</keyword>
<dbReference type="PROSITE" id="PS51471">
    <property type="entry name" value="FE2OG_OXY"/>
    <property type="match status" value="1"/>
</dbReference>
<feature type="domain" description="Fe2OG dioxygenase" evidence="7">
    <location>
        <begin position="207"/>
        <end position="304"/>
    </location>
</feature>
<accession>A0A8W8KDD0</accession>
<evidence type="ECO:0000313" key="8">
    <source>
        <dbReference type="EnsemblMetazoa" id="G23421.6:cds"/>
    </source>
</evidence>
<dbReference type="Proteomes" id="UP000005408">
    <property type="component" value="Unassembled WGS sequence"/>
</dbReference>
<dbReference type="GO" id="GO:0031418">
    <property type="term" value="F:L-ascorbic acid binding"/>
    <property type="evidence" value="ECO:0007669"/>
    <property type="project" value="UniProtKB-KW"/>
</dbReference>
<dbReference type="PANTHER" id="PTHR24014">
    <property type="entry name" value="2-OXOGLUTARATE AND IRON-DEPENDENT OXYGENASE DOMAIN-CONTAINING PROTEIN 2"/>
    <property type="match status" value="1"/>
</dbReference>
<dbReference type="Pfam" id="PF25238">
    <property type="entry name" value="OGFOD2-like"/>
    <property type="match status" value="1"/>
</dbReference>
<keyword evidence="9" id="KW-1185">Reference proteome</keyword>
<evidence type="ECO:0000256" key="6">
    <source>
        <dbReference type="ARBA" id="ARBA00023004"/>
    </source>
</evidence>
<dbReference type="SMART" id="SM00702">
    <property type="entry name" value="P4Hc"/>
    <property type="match status" value="1"/>
</dbReference>